<dbReference type="Proteomes" id="UP000017559">
    <property type="component" value="Unassembled WGS sequence"/>
</dbReference>
<dbReference type="Pfam" id="PF17921">
    <property type="entry name" value="Integrase_H2C2"/>
    <property type="match status" value="1"/>
</dbReference>
<gene>
    <name evidence="2" type="ORF">Moror_11496</name>
</gene>
<keyword evidence="2" id="KW-0548">Nucleotidyltransferase</keyword>
<dbReference type="InterPro" id="IPR041588">
    <property type="entry name" value="Integrase_H2C2"/>
</dbReference>
<organism evidence="2 3">
    <name type="scientific">Moniliophthora roreri (strain MCA 2997)</name>
    <name type="common">Cocoa frosty pod rot fungus</name>
    <name type="synonym">Crinipellis roreri</name>
    <dbReference type="NCBI Taxonomy" id="1381753"/>
    <lineage>
        <taxon>Eukaryota</taxon>
        <taxon>Fungi</taxon>
        <taxon>Dikarya</taxon>
        <taxon>Basidiomycota</taxon>
        <taxon>Agaricomycotina</taxon>
        <taxon>Agaricomycetes</taxon>
        <taxon>Agaricomycetidae</taxon>
        <taxon>Agaricales</taxon>
        <taxon>Marasmiineae</taxon>
        <taxon>Marasmiaceae</taxon>
        <taxon>Moniliophthora</taxon>
    </lineage>
</organism>
<dbReference type="InterPro" id="IPR050951">
    <property type="entry name" value="Retrovirus_Pol_polyprotein"/>
</dbReference>
<proteinExistence type="predicted"/>
<keyword evidence="2" id="KW-0808">Transferase</keyword>
<dbReference type="PANTHER" id="PTHR37984:SF5">
    <property type="entry name" value="PROTEIN NYNRIN-LIKE"/>
    <property type="match status" value="1"/>
</dbReference>
<evidence type="ECO:0000313" key="2">
    <source>
        <dbReference type="EMBL" id="ESK84057.1"/>
    </source>
</evidence>
<dbReference type="PANTHER" id="PTHR37984">
    <property type="entry name" value="PROTEIN CBG26694"/>
    <property type="match status" value="1"/>
</dbReference>
<dbReference type="OrthoDB" id="3203045at2759"/>
<dbReference type="HOGENOM" id="CLU_143912_0_0_1"/>
<reference evidence="2 3" key="1">
    <citation type="journal article" date="2014" name="BMC Genomics">
        <title>Genome and secretome analysis of the hemibiotrophic fungal pathogen, Moniliophthora roreri, which causes frosty pod rot disease of cacao: mechanisms of the biotrophic and necrotrophic phases.</title>
        <authorList>
            <person name="Meinhardt L.W."/>
            <person name="Costa G.G.L."/>
            <person name="Thomazella D.P.T."/>
            <person name="Teixeira P.J.P.L."/>
            <person name="Carazzolle M.F."/>
            <person name="Schuster S.C."/>
            <person name="Carlson J.E."/>
            <person name="Guiltinan M.J."/>
            <person name="Mieczkowski P."/>
            <person name="Farmer A."/>
            <person name="Ramaraj T."/>
            <person name="Crozier J."/>
            <person name="Davis R.E."/>
            <person name="Shao J."/>
            <person name="Melnick R.L."/>
            <person name="Pereira G.A.G."/>
            <person name="Bailey B.A."/>
        </authorList>
    </citation>
    <scope>NUCLEOTIDE SEQUENCE [LARGE SCALE GENOMIC DNA]</scope>
    <source>
        <strain evidence="2 3">MCA 2997</strain>
    </source>
</reference>
<name>V2WR43_MONRO</name>
<protein>
    <submittedName>
        <fullName evidence="2">Reverse transcriptase-rnase h-integrase</fullName>
    </submittedName>
</protein>
<dbReference type="GO" id="GO:0003964">
    <property type="term" value="F:RNA-directed DNA polymerase activity"/>
    <property type="evidence" value="ECO:0007669"/>
    <property type="project" value="UniProtKB-KW"/>
</dbReference>
<keyword evidence="3" id="KW-1185">Reference proteome</keyword>
<accession>V2WR43</accession>
<dbReference type="EMBL" id="AWSO01001376">
    <property type="protein sequence ID" value="ESK84057.1"/>
    <property type="molecule type" value="Genomic_DNA"/>
</dbReference>
<evidence type="ECO:0000313" key="3">
    <source>
        <dbReference type="Proteomes" id="UP000017559"/>
    </source>
</evidence>
<sequence>MPGKQMAQADMLLQRSNKEEVDDNDNVNVILLPEHLFVKGINLELQQEIADRLGPDDFHKLALEALLHQGMLPIKSSLLDWEIKNDLLFYKQQIHVPKDEDLQRAIIKDIHEGTGIGHSGQWNTVEQVQHNFWWPGMTKFIKNFIDRCVPYQQMKTNTYPT</sequence>
<dbReference type="AlphaFoldDB" id="V2WR43"/>
<feature type="domain" description="Integrase zinc-binding" evidence="1">
    <location>
        <begin position="99"/>
        <end position="156"/>
    </location>
</feature>
<keyword evidence="2" id="KW-0695">RNA-directed DNA polymerase</keyword>
<dbReference type="Gene3D" id="1.10.340.70">
    <property type="match status" value="1"/>
</dbReference>
<dbReference type="KEGG" id="mrr:Moror_11496"/>
<evidence type="ECO:0000259" key="1">
    <source>
        <dbReference type="Pfam" id="PF17921"/>
    </source>
</evidence>
<comment type="caution">
    <text evidence="2">The sequence shown here is derived from an EMBL/GenBank/DDBJ whole genome shotgun (WGS) entry which is preliminary data.</text>
</comment>